<dbReference type="AlphaFoldDB" id="A0A644WPG3"/>
<evidence type="ECO:0000313" key="1">
    <source>
        <dbReference type="EMBL" id="MPM05569.1"/>
    </source>
</evidence>
<dbReference type="EMBL" id="VSSQ01001145">
    <property type="protein sequence ID" value="MPM05569.1"/>
    <property type="molecule type" value="Genomic_DNA"/>
</dbReference>
<reference evidence="1" key="1">
    <citation type="submission" date="2019-08" db="EMBL/GenBank/DDBJ databases">
        <authorList>
            <person name="Kucharzyk K."/>
            <person name="Murdoch R.W."/>
            <person name="Higgins S."/>
            <person name="Loffler F."/>
        </authorList>
    </citation>
    <scope>NUCLEOTIDE SEQUENCE</scope>
</reference>
<organism evidence="1">
    <name type="scientific">bioreactor metagenome</name>
    <dbReference type="NCBI Taxonomy" id="1076179"/>
    <lineage>
        <taxon>unclassified sequences</taxon>
        <taxon>metagenomes</taxon>
        <taxon>ecological metagenomes</taxon>
    </lineage>
</organism>
<name>A0A644WPG3_9ZZZZ</name>
<comment type="caution">
    <text evidence="1">The sequence shown here is derived from an EMBL/GenBank/DDBJ whole genome shotgun (WGS) entry which is preliminary data.</text>
</comment>
<gene>
    <name evidence="1" type="ORF">SDC9_51859</name>
</gene>
<sequence length="55" mass="6298">MTRTAAMEHITQNQFSLLVEMLKALLDAGKISREEADITAQRIASEYELSPIYLW</sequence>
<accession>A0A644WPG3</accession>
<proteinExistence type="predicted"/>
<protein>
    <submittedName>
        <fullName evidence="1">Uncharacterized protein</fullName>
    </submittedName>
</protein>